<dbReference type="EMBL" id="CP002584">
    <property type="protein sequence ID" value="ADZ78521.1"/>
    <property type="molecule type" value="Genomic_DNA"/>
</dbReference>
<evidence type="ECO:0000313" key="1">
    <source>
        <dbReference type="EMBL" id="ADZ78521.1"/>
    </source>
</evidence>
<dbReference type="KEGG" id="shg:Sph21_1961"/>
<dbReference type="AlphaFoldDB" id="F4CA95"/>
<dbReference type="HOGENOM" id="CLU_2883607_0_0_10"/>
<proteinExistence type="predicted"/>
<protein>
    <submittedName>
        <fullName evidence="1">Uncharacterized protein</fullName>
    </submittedName>
</protein>
<accession>F4CA95</accession>
<organism evidence="1">
    <name type="scientific">Sphingobacterium sp. (strain 21)</name>
    <dbReference type="NCBI Taxonomy" id="743722"/>
    <lineage>
        <taxon>Bacteria</taxon>
        <taxon>Pseudomonadati</taxon>
        <taxon>Bacteroidota</taxon>
        <taxon>Sphingobacteriia</taxon>
        <taxon>Sphingobacteriales</taxon>
        <taxon>Sphingobacteriaceae</taxon>
        <taxon>Sphingobacterium</taxon>
    </lineage>
</organism>
<sequence length="63" mass="7216">MCNIEKYTIITEVRCLNTINTIPTLIQEGGLLHRKKIIDEVNEIKSASDSAHFKPYTLQLPFI</sequence>
<reference evidence="1" key="1">
    <citation type="submission" date="2011-03" db="EMBL/GenBank/DDBJ databases">
        <title>Complete sequence of Sphingobacterium sp. 21.</title>
        <authorList>
            <consortium name="US DOE Joint Genome Institute"/>
            <person name="Lucas S."/>
            <person name="Copeland A."/>
            <person name="Lapidus A."/>
            <person name="Cheng J.-F."/>
            <person name="Goodwin L."/>
            <person name="Pitluck S."/>
            <person name="Davenport K."/>
            <person name="Detter J.C."/>
            <person name="Han C."/>
            <person name="Tapia R."/>
            <person name="Land M."/>
            <person name="Hauser L."/>
            <person name="Kyrpides N."/>
            <person name="Ivanova N."/>
            <person name="Ovchinnikova G."/>
            <person name="Pagani I."/>
            <person name="Siebers A.K."/>
            <person name="Allgaier M."/>
            <person name="Thelen M.P."/>
            <person name="Hugenholtz P."/>
            <person name="Woyke T."/>
        </authorList>
    </citation>
    <scope>NUCLEOTIDE SEQUENCE</scope>
    <source>
        <strain evidence="1">21</strain>
    </source>
</reference>
<gene>
    <name evidence="1" type="ordered locus">Sph21_1961</name>
</gene>
<name>F4CA95_SPHS2</name>